<dbReference type="Gene3D" id="3.40.50.1820">
    <property type="entry name" value="alpha/beta hydrolase"/>
    <property type="match status" value="1"/>
</dbReference>
<reference evidence="4" key="1">
    <citation type="submission" date="2022-11" db="EMBL/GenBank/DDBJ databases">
        <authorList>
            <person name="Somphong A."/>
            <person name="Phongsopitanun W."/>
        </authorList>
    </citation>
    <scope>NUCLEOTIDE SEQUENCE</scope>
    <source>
        <strain evidence="4">Pm04-4</strain>
    </source>
</reference>
<dbReference type="PRINTS" id="PR00412">
    <property type="entry name" value="EPOXHYDRLASE"/>
</dbReference>
<dbReference type="InterPro" id="IPR050471">
    <property type="entry name" value="AB_hydrolase"/>
</dbReference>
<comment type="similarity">
    <text evidence="2">Belongs to the AB hydrolase superfamily. Bacterial non-heme haloperoxidase / perhydrolase family.</text>
</comment>
<organism evidence="4 5">
    <name type="scientific">Paractinoplanes pyxinae</name>
    <dbReference type="NCBI Taxonomy" id="2997416"/>
    <lineage>
        <taxon>Bacteria</taxon>
        <taxon>Bacillati</taxon>
        <taxon>Actinomycetota</taxon>
        <taxon>Actinomycetes</taxon>
        <taxon>Micromonosporales</taxon>
        <taxon>Micromonosporaceae</taxon>
        <taxon>Paractinoplanes</taxon>
    </lineage>
</organism>
<evidence type="ECO:0000256" key="1">
    <source>
        <dbReference type="ARBA" id="ARBA00022559"/>
    </source>
</evidence>
<evidence type="ECO:0000259" key="3">
    <source>
        <dbReference type="Pfam" id="PF00561"/>
    </source>
</evidence>
<comment type="caution">
    <text evidence="4">The sequence shown here is derived from an EMBL/GenBank/DDBJ whole genome shotgun (WGS) entry which is preliminary data.</text>
</comment>
<dbReference type="PRINTS" id="PR00111">
    <property type="entry name" value="ABHYDROLASE"/>
</dbReference>
<feature type="domain" description="AB hydrolase-1" evidence="3">
    <location>
        <begin position="22"/>
        <end position="257"/>
    </location>
</feature>
<keyword evidence="4" id="KW-0378">Hydrolase</keyword>
<keyword evidence="1" id="KW-0575">Peroxidase</keyword>
<dbReference type="PANTHER" id="PTHR43433">
    <property type="entry name" value="HYDROLASE, ALPHA/BETA FOLD FAMILY PROTEIN"/>
    <property type="match status" value="1"/>
</dbReference>
<dbReference type="GO" id="GO:0016787">
    <property type="term" value="F:hydrolase activity"/>
    <property type="evidence" value="ECO:0007669"/>
    <property type="project" value="UniProtKB-KW"/>
</dbReference>
<dbReference type="Pfam" id="PF00561">
    <property type="entry name" value="Abhydrolase_1"/>
    <property type="match status" value="1"/>
</dbReference>
<dbReference type="SUPFAM" id="SSF53474">
    <property type="entry name" value="alpha/beta-Hydrolases"/>
    <property type="match status" value="1"/>
</dbReference>
<dbReference type="InterPro" id="IPR000639">
    <property type="entry name" value="Epox_hydrolase-like"/>
</dbReference>
<name>A0ABT4ASP7_9ACTN</name>
<evidence type="ECO:0000256" key="2">
    <source>
        <dbReference type="ARBA" id="ARBA00038128"/>
    </source>
</evidence>
<proteinExistence type="inferred from homology"/>
<dbReference type="InterPro" id="IPR000073">
    <property type="entry name" value="AB_hydrolase_1"/>
</dbReference>
<dbReference type="EMBL" id="JAPNTZ010000001">
    <property type="protein sequence ID" value="MCY1137272.1"/>
    <property type="molecule type" value="Genomic_DNA"/>
</dbReference>
<evidence type="ECO:0000313" key="4">
    <source>
        <dbReference type="EMBL" id="MCY1137272.1"/>
    </source>
</evidence>
<keyword evidence="5" id="KW-1185">Reference proteome</keyword>
<dbReference type="PANTHER" id="PTHR43433:SF3">
    <property type="entry name" value="NON-HEME CHLOROPEROXIDASE"/>
    <property type="match status" value="1"/>
</dbReference>
<evidence type="ECO:0000313" key="5">
    <source>
        <dbReference type="Proteomes" id="UP001151002"/>
    </source>
</evidence>
<sequence length="274" mass="29956">MPFVTTPDGVEIYYTEQGTGQPVVFSHGWPLSSDAWQVELKKFADAGYRAIAHDRRGHGRSEKTYSGNDMDTYCRDLNAVVEALDLRDIILIGHSTGGGEVVRYAAQYGQPQGRVAKVVTAGAVPPIMVKSDANPDGLPIEVFDGIRAGVLSDASQFWKDLSESFFGANHGRDVSQGAKDDFWRQGMLVNLAAAYDCVKAFSETDFTEDLKALTVPILICQGDDDQIVPIKDAALKSIKLVKDGTLKVYEGAPHGIQGDYQQKLDADILEWIKN</sequence>
<accession>A0ABT4ASP7</accession>
<keyword evidence="1" id="KW-0560">Oxidoreductase</keyword>
<dbReference type="RefSeq" id="WP_267561144.1">
    <property type="nucleotide sequence ID" value="NZ_JAPNTZ010000001.1"/>
</dbReference>
<dbReference type="InterPro" id="IPR029058">
    <property type="entry name" value="AB_hydrolase_fold"/>
</dbReference>
<gene>
    <name evidence="4" type="ORF">OWR29_04615</name>
</gene>
<dbReference type="Proteomes" id="UP001151002">
    <property type="component" value="Unassembled WGS sequence"/>
</dbReference>
<protein>
    <submittedName>
        <fullName evidence="4">Alpha/beta hydrolase</fullName>
    </submittedName>
</protein>